<gene>
    <name evidence="1" type="ORF">ACFQNJ_01360</name>
</gene>
<dbReference type="EMBL" id="JBHTBX010000001">
    <property type="protein sequence ID" value="MFC7433153.1"/>
    <property type="molecule type" value="Genomic_DNA"/>
</dbReference>
<dbReference type="InterPro" id="IPR025048">
    <property type="entry name" value="DUF3987"/>
</dbReference>
<keyword evidence="2" id="KW-1185">Reference proteome</keyword>
<dbReference type="RefSeq" id="WP_382253247.1">
    <property type="nucleotide sequence ID" value="NZ_JBHTBX010000001.1"/>
</dbReference>
<accession>A0ABW2R3V1</accession>
<organism evidence="1 2">
    <name type="scientific">Hydrogenophaga bisanensis</name>
    <dbReference type="NCBI Taxonomy" id="439611"/>
    <lineage>
        <taxon>Bacteria</taxon>
        <taxon>Pseudomonadati</taxon>
        <taxon>Pseudomonadota</taxon>
        <taxon>Betaproteobacteria</taxon>
        <taxon>Burkholderiales</taxon>
        <taxon>Comamonadaceae</taxon>
        <taxon>Hydrogenophaga</taxon>
    </lineage>
</organism>
<protein>
    <submittedName>
        <fullName evidence="1">YfjI family protein</fullName>
    </submittedName>
</protein>
<sequence length="481" mass="54177">MMYTDPFDPYPITALPDIARGAVEDIANLAKVPNGLAGVSVLTAMSVAIQRSVKVVLPSTQSARPVGLYLLTVALSGDGKSPADEQALKPIREHEASAREQHDVQQKHYRAQHAIWANKKRLLMANDAEDADAMERLQRHYETEPTRPKCPTFLKKDISERAVLEALDGSGRSLGIICDEGKIIFNDRFQEKVGVFNSAWSGSVLQLERANGVRFDAQDPRLTMSVMVQPSVLQEFMDKRSNTSLRGSGFMARCLVSAPQSQQGYRWRDASVPARHRLDAFHDRIREILLQGDAREESRSDEVLLEFDADAAQRWLDIGNSYEVQMRPMNSGHVISDFLSKASEHIARIAALFHVIGNQPGKITADTVERARTFVEYYANGYRAMFVPPPPPPAWINDSKALDEYLHRAHWSSGMLYVPKNEILRRGPVRGSERFEPALAALIREGKVGLCRDEKHKVFIWKNPYQMQPVMQQPSLMYQNQ</sequence>
<dbReference type="Proteomes" id="UP001596495">
    <property type="component" value="Unassembled WGS sequence"/>
</dbReference>
<evidence type="ECO:0000313" key="1">
    <source>
        <dbReference type="EMBL" id="MFC7433153.1"/>
    </source>
</evidence>
<evidence type="ECO:0000313" key="2">
    <source>
        <dbReference type="Proteomes" id="UP001596495"/>
    </source>
</evidence>
<name>A0ABW2R3V1_9BURK</name>
<reference evidence="2" key="1">
    <citation type="journal article" date="2019" name="Int. J. Syst. Evol. Microbiol.">
        <title>The Global Catalogue of Microorganisms (GCM) 10K type strain sequencing project: providing services to taxonomists for standard genome sequencing and annotation.</title>
        <authorList>
            <consortium name="The Broad Institute Genomics Platform"/>
            <consortium name="The Broad Institute Genome Sequencing Center for Infectious Disease"/>
            <person name="Wu L."/>
            <person name="Ma J."/>
        </authorList>
    </citation>
    <scope>NUCLEOTIDE SEQUENCE [LARGE SCALE GENOMIC DNA]</scope>
    <source>
        <strain evidence="2">CCUG 54518</strain>
    </source>
</reference>
<dbReference type="Pfam" id="PF13148">
    <property type="entry name" value="DUF3987"/>
    <property type="match status" value="1"/>
</dbReference>
<proteinExistence type="predicted"/>
<comment type="caution">
    <text evidence="1">The sequence shown here is derived from an EMBL/GenBank/DDBJ whole genome shotgun (WGS) entry which is preliminary data.</text>
</comment>